<sequence length="288" mass="31016">MPRHLKRPDSTPFSKQPSVPPPRSPDSSDSDEGGSSNGSHDGDGAGGDHSYDDEPSFDFPSSDTAGDEDIPPSTTFCRTSAVVEGSVSGVPTTSPPGTPRSPESSPPVADSASRETRSGAPQASSPLSRVLTSPTTTRHHHPPPGSALSQTSLLPQEAGPGRVIMATYTSCRRRGDSNPPVPLPMTHQIVRGTQPAVLPSAIFPPWFRPFLDLEFRDQGDKKCFKQVLSTVLLDHTPGDMTIRVTLESLNKFFDYTNPSHPWQVDRQLLPEDPFFFSMEGFDPLASVS</sequence>
<protein>
    <submittedName>
        <fullName evidence="2">Uncharacterized protein</fullName>
    </submittedName>
</protein>
<evidence type="ECO:0000256" key="1">
    <source>
        <dbReference type="SAM" id="MobiDB-lite"/>
    </source>
</evidence>
<comment type="caution">
    <text evidence="2">The sequence shown here is derived from an EMBL/GenBank/DDBJ whole genome shotgun (WGS) entry which is preliminary data.</text>
</comment>
<name>A0A080YX41_PHYNI</name>
<feature type="region of interest" description="Disordered" evidence="1">
    <location>
        <begin position="1"/>
        <end position="153"/>
    </location>
</feature>
<evidence type="ECO:0000313" key="2">
    <source>
        <dbReference type="EMBL" id="ETO58952.1"/>
    </source>
</evidence>
<dbReference type="AlphaFoldDB" id="A0A080YX41"/>
<evidence type="ECO:0000313" key="3">
    <source>
        <dbReference type="Proteomes" id="UP000028582"/>
    </source>
</evidence>
<reference evidence="2 3" key="1">
    <citation type="submission" date="2013-11" db="EMBL/GenBank/DDBJ databases">
        <title>The Genome Sequence of Phytophthora parasitica P1976.</title>
        <authorList>
            <consortium name="The Broad Institute Genomics Platform"/>
            <person name="Russ C."/>
            <person name="Tyler B."/>
            <person name="Panabieres F."/>
            <person name="Shan W."/>
            <person name="Tripathy S."/>
            <person name="Grunwald N."/>
            <person name="Machado M."/>
            <person name="Johnson C.S."/>
            <person name="Walker B."/>
            <person name="Young S."/>
            <person name="Zeng Q."/>
            <person name="Gargeya S."/>
            <person name="Fitzgerald M."/>
            <person name="Haas B."/>
            <person name="Abouelleil A."/>
            <person name="Allen A.W."/>
            <person name="Alvarado L."/>
            <person name="Arachchi H.M."/>
            <person name="Berlin A.M."/>
            <person name="Chapman S.B."/>
            <person name="Gainer-Dewar J."/>
            <person name="Goldberg J."/>
            <person name="Griggs A."/>
            <person name="Gujja S."/>
            <person name="Hansen M."/>
            <person name="Howarth C."/>
            <person name="Imamovic A."/>
            <person name="Ireland A."/>
            <person name="Larimer J."/>
            <person name="McCowan C."/>
            <person name="Murphy C."/>
            <person name="Pearson M."/>
            <person name="Poon T.W."/>
            <person name="Priest M."/>
            <person name="Roberts A."/>
            <person name="Saif S."/>
            <person name="Shea T."/>
            <person name="Sisk P."/>
            <person name="Sykes S."/>
            <person name="Wortman J."/>
            <person name="Nusbaum C."/>
            <person name="Birren B."/>
        </authorList>
    </citation>
    <scope>NUCLEOTIDE SEQUENCE [LARGE SCALE GENOMIC DNA]</scope>
    <source>
        <strain evidence="2 3">P1976</strain>
    </source>
</reference>
<gene>
    <name evidence="2" type="ORF">F444_22671</name>
</gene>
<accession>A0A080YX41</accession>
<dbReference type="Proteomes" id="UP000028582">
    <property type="component" value="Unassembled WGS sequence"/>
</dbReference>
<organism evidence="2 3">
    <name type="scientific">Phytophthora nicotianae P1976</name>
    <dbReference type="NCBI Taxonomy" id="1317066"/>
    <lineage>
        <taxon>Eukaryota</taxon>
        <taxon>Sar</taxon>
        <taxon>Stramenopiles</taxon>
        <taxon>Oomycota</taxon>
        <taxon>Peronosporomycetes</taxon>
        <taxon>Peronosporales</taxon>
        <taxon>Peronosporaceae</taxon>
        <taxon>Phytophthora</taxon>
    </lineage>
</organism>
<feature type="compositionally biased region" description="Polar residues" evidence="1">
    <location>
        <begin position="119"/>
        <end position="131"/>
    </location>
</feature>
<proteinExistence type="predicted"/>
<dbReference type="EMBL" id="ANJA01004560">
    <property type="protein sequence ID" value="ETO58952.1"/>
    <property type="molecule type" value="Genomic_DNA"/>
</dbReference>